<reference evidence="1 2" key="1">
    <citation type="submission" date="2016-02" db="EMBL/GenBank/DDBJ databases">
        <title>Genome sequence of a new Betabaculovirus TnGV isolated from the cabagge looper Trichoplusia ni (Lepidoptera: Noctuidae).</title>
        <authorList>
            <person name="Del Rincon-Castro M.C."/>
            <person name="Bivian-Hernandez Mdl.A."/>
            <person name="Lopez-Tlacomulco J.J."/>
            <person name="Ibarra J.E."/>
        </authorList>
    </citation>
    <scope>NUCLEOTIDE SEQUENCE [LARGE SCALE GENOMIC DNA]</scope>
    <source>
        <strain evidence="1">LBIV-12</strain>
    </source>
</reference>
<proteinExistence type="predicted"/>
<evidence type="ECO:0000313" key="2">
    <source>
        <dbReference type="Proteomes" id="UP000232707"/>
    </source>
</evidence>
<accession>A0A1D8QL41</accession>
<dbReference type="RefSeq" id="YP_009506076.1">
    <property type="nucleotide sequence ID" value="NC_038375.1"/>
</dbReference>
<name>A0A1D8QL41_GVTN</name>
<dbReference type="GeneID" id="37616881"/>
<protein>
    <submittedName>
        <fullName evidence="1">Uncharacterized protein</fullName>
    </submittedName>
</protein>
<keyword evidence="2" id="KW-1185">Reference proteome</keyword>
<dbReference type="EMBL" id="KU752557">
    <property type="protein sequence ID" value="AOW41345.1"/>
    <property type="molecule type" value="Genomic_DNA"/>
</dbReference>
<evidence type="ECO:0000313" key="1">
    <source>
        <dbReference type="EMBL" id="AOW41345.1"/>
    </source>
</evidence>
<organism evidence="1 2">
    <name type="scientific">Trichoplusia ni granulovirus LBIV-12</name>
    <dbReference type="NCBI Taxonomy" id="1916701"/>
    <lineage>
        <taxon>Viruses</taxon>
        <taxon>Viruses incertae sedis</taxon>
        <taxon>Naldaviricetes</taxon>
        <taxon>Lefavirales</taxon>
        <taxon>Baculoviridae</taxon>
        <taxon>Betabaculovirus</taxon>
        <taxon>Betabaculovirus trini</taxon>
    </lineage>
</organism>
<sequence>MVFISIWYDPNNVYYSFDDLIQLMIELNFESVNKQSIQVSHVYVKRRNDQVFVTDGLYIQTKLLTHDECYIDMEGLLHILNASVFGDNIAMERLIIKSTLCVVKCEHPWQKKIGCYLQQRVQDSFDVYMKVCRQYFVCGRPQATRIGNTVDKLINEASQLHHSNNYEDFITAYVLYDKAIRLILSVL</sequence>
<dbReference type="KEGG" id="vg:37616881"/>
<dbReference type="Proteomes" id="UP000232707">
    <property type="component" value="Segment"/>
</dbReference>